<reference evidence="6" key="1">
    <citation type="submission" date="2025-08" db="UniProtKB">
        <authorList>
            <consortium name="Ensembl"/>
        </authorList>
    </citation>
    <scope>IDENTIFICATION</scope>
</reference>
<dbReference type="SUPFAM" id="SSF47473">
    <property type="entry name" value="EF-hand"/>
    <property type="match status" value="1"/>
</dbReference>
<dbReference type="Proteomes" id="UP000694546">
    <property type="component" value="Chromosome 11"/>
</dbReference>
<dbReference type="Pfam" id="PF01023">
    <property type="entry name" value="S_100"/>
    <property type="match status" value="1"/>
</dbReference>
<dbReference type="InterPro" id="IPR001751">
    <property type="entry name" value="S100/CaBP7/8-like_CS"/>
</dbReference>
<gene>
    <name evidence="6" type="primary">s100a10b</name>
</gene>
<dbReference type="InterPro" id="IPR018247">
    <property type="entry name" value="EF_Hand_1_Ca_BS"/>
</dbReference>
<protein>
    <recommendedName>
        <fullName evidence="5">EF-hand domain-containing protein</fullName>
    </recommendedName>
</protein>
<name>A0A8C5BHE7_GADMO</name>
<sequence length="157" mass="17434">MARISGIQVSSWTPPFITGVAGPAIKGLYKVAELTAVRALFPEAKLPPIIRLRRKTATMSELEKCMESLISVFHRYAAGDGDKATLTKKELKQLLEKEFSTFLSAQKSPDAVDKIMKDLDQNNDKKVDFGEFMVFVVGLSTACEAFHRAQQKKGKKL</sequence>
<evidence type="ECO:0000313" key="7">
    <source>
        <dbReference type="Proteomes" id="UP000694546"/>
    </source>
</evidence>
<keyword evidence="7" id="KW-1185">Reference proteome</keyword>
<proteinExistence type="inferred from homology"/>
<keyword evidence="3" id="KW-0677">Repeat</keyword>
<dbReference type="SMART" id="SM00054">
    <property type="entry name" value="EFh"/>
    <property type="match status" value="1"/>
</dbReference>
<dbReference type="OMA" id="CEAFHRA"/>
<dbReference type="PANTHER" id="PTHR11639">
    <property type="entry name" value="S100 CALCIUM-BINDING PROTEIN"/>
    <property type="match status" value="1"/>
</dbReference>
<dbReference type="OrthoDB" id="26525at2759"/>
<organism evidence="6 7">
    <name type="scientific">Gadus morhua</name>
    <name type="common">Atlantic cod</name>
    <dbReference type="NCBI Taxonomy" id="8049"/>
    <lineage>
        <taxon>Eukaryota</taxon>
        <taxon>Metazoa</taxon>
        <taxon>Chordata</taxon>
        <taxon>Craniata</taxon>
        <taxon>Vertebrata</taxon>
        <taxon>Euteleostomi</taxon>
        <taxon>Actinopterygii</taxon>
        <taxon>Neopterygii</taxon>
        <taxon>Teleostei</taxon>
        <taxon>Neoteleostei</taxon>
        <taxon>Acanthomorphata</taxon>
        <taxon>Zeiogadaria</taxon>
        <taxon>Gadariae</taxon>
        <taxon>Gadiformes</taxon>
        <taxon>Gadoidei</taxon>
        <taxon>Gadidae</taxon>
        <taxon>Gadus</taxon>
    </lineage>
</organism>
<dbReference type="Gene3D" id="1.10.238.10">
    <property type="entry name" value="EF-hand"/>
    <property type="match status" value="1"/>
</dbReference>
<reference evidence="6" key="2">
    <citation type="submission" date="2025-09" db="UniProtKB">
        <authorList>
            <consortium name="Ensembl"/>
        </authorList>
    </citation>
    <scope>IDENTIFICATION</scope>
</reference>
<dbReference type="InterPro" id="IPR013787">
    <property type="entry name" value="S100_Ca-bd_sub"/>
</dbReference>
<dbReference type="CDD" id="cd05031">
    <property type="entry name" value="S-100A10_like"/>
    <property type="match status" value="1"/>
</dbReference>
<dbReference type="PANTHER" id="PTHR11639:SF134">
    <property type="entry name" value="PROTEIN S100-A1-RELATED"/>
    <property type="match status" value="1"/>
</dbReference>
<evidence type="ECO:0000256" key="4">
    <source>
        <dbReference type="ARBA" id="ARBA00022837"/>
    </source>
</evidence>
<evidence type="ECO:0000256" key="1">
    <source>
        <dbReference type="ARBA" id="ARBA00007323"/>
    </source>
</evidence>
<dbReference type="GeneTree" id="ENSGT00940000161125"/>
<dbReference type="InterPro" id="IPR002048">
    <property type="entry name" value="EF_hand_dom"/>
</dbReference>
<dbReference type="FunFam" id="1.10.238.10:FF:000044">
    <property type="entry name" value="Protein S100"/>
    <property type="match status" value="1"/>
</dbReference>
<dbReference type="Ensembl" id="ENSGMOT00000052566.1">
    <property type="protein sequence ID" value="ENSGMOP00000046346.1"/>
    <property type="gene ID" value="ENSGMOG00000029217.1"/>
</dbReference>
<dbReference type="GO" id="GO:0005509">
    <property type="term" value="F:calcium ion binding"/>
    <property type="evidence" value="ECO:0007669"/>
    <property type="project" value="InterPro"/>
</dbReference>
<comment type="similarity">
    <text evidence="1">Belongs to the S-100 family.</text>
</comment>
<dbReference type="PROSITE" id="PS50222">
    <property type="entry name" value="EF_HAND_2"/>
    <property type="match status" value="1"/>
</dbReference>
<evidence type="ECO:0000256" key="3">
    <source>
        <dbReference type="ARBA" id="ARBA00022737"/>
    </source>
</evidence>
<dbReference type="SMART" id="SM01394">
    <property type="entry name" value="S_100"/>
    <property type="match status" value="1"/>
</dbReference>
<dbReference type="GO" id="GO:0048306">
    <property type="term" value="F:calcium-dependent protein binding"/>
    <property type="evidence" value="ECO:0007669"/>
    <property type="project" value="TreeGrafter"/>
</dbReference>
<accession>A0A8C5BHE7</accession>
<evidence type="ECO:0000256" key="2">
    <source>
        <dbReference type="ARBA" id="ARBA00022723"/>
    </source>
</evidence>
<keyword evidence="4" id="KW-0106">Calcium</keyword>
<dbReference type="PROSITE" id="PS00018">
    <property type="entry name" value="EF_HAND_1"/>
    <property type="match status" value="1"/>
</dbReference>
<evidence type="ECO:0000259" key="5">
    <source>
        <dbReference type="PROSITE" id="PS50222"/>
    </source>
</evidence>
<feature type="domain" description="EF-hand" evidence="5">
    <location>
        <begin position="107"/>
        <end position="142"/>
    </location>
</feature>
<dbReference type="InterPro" id="IPR011992">
    <property type="entry name" value="EF-hand-dom_pair"/>
</dbReference>
<dbReference type="AlphaFoldDB" id="A0A8C5BHE7"/>
<evidence type="ECO:0000313" key="6">
    <source>
        <dbReference type="Ensembl" id="ENSGMOP00000046346.1"/>
    </source>
</evidence>
<keyword evidence="2" id="KW-0479">Metal-binding</keyword>
<dbReference type="PROSITE" id="PS00303">
    <property type="entry name" value="S100_CABP"/>
    <property type="match status" value="1"/>
</dbReference>